<reference evidence="1 2" key="1">
    <citation type="submission" date="2018-10" db="EMBL/GenBank/DDBJ databases">
        <title>Genome-centric metagenomics revealed C2 chemical producing, CO utilizing Clostridium with novel acetogenic gene cluster.</title>
        <authorList>
            <person name="Kang H."/>
            <person name="Park B."/>
            <person name="Choi I.G."/>
            <person name="Chang I.S."/>
        </authorList>
    </citation>
    <scope>NUCLEOTIDE SEQUENCE [LARGE SCALE GENOMIC DNA]</scope>
    <source>
        <strain evidence="1 2">H21-9</strain>
    </source>
</reference>
<accession>A0A3M0T814</accession>
<comment type="caution">
    <text evidence="1">The sequence shown here is derived from an EMBL/GenBank/DDBJ whole genome shotgun (WGS) entry which is preliminary data.</text>
</comment>
<dbReference type="AlphaFoldDB" id="A0A3M0T814"/>
<evidence type="ECO:0000313" key="2">
    <source>
        <dbReference type="Proteomes" id="UP000277999"/>
    </source>
</evidence>
<gene>
    <name evidence="1" type="ORF">D9O40_03650</name>
</gene>
<protein>
    <submittedName>
        <fullName evidence="1">DUF2971 domain-containing protein</fullName>
    </submittedName>
</protein>
<proteinExistence type="predicted"/>
<sequence>MEFNIKEYLKLLDENKDKEAFKYRINNMPSMIYKYVSLNDDKELNNKKFTALGNNKIWLSTYNNLNDPYELKSLYLNKKVLEEYKWPIDMLEDVMEQIRKSFLIGSFTRSVTDNMPMWAHYANNHRGFCIKYKINNAQYLYKVSYESNRVAIASIITHFIHSIDKVENNTPIGNTDYKYCKIIQHVPTIKHKSWKYEDEYRIIFPNFKRDAVGRLCKNDKLGILIDSIYVGSNCCDYNIQKLKYIGKTLNCKVYKMFLDEYESKYSLKYRMI</sequence>
<dbReference type="EMBL" id="RFAQ01000006">
    <property type="protein sequence ID" value="RMD03248.1"/>
    <property type="molecule type" value="Genomic_DNA"/>
</dbReference>
<evidence type="ECO:0000313" key="1">
    <source>
        <dbReference type="EMBL" id="RMD03248.1"/>
    </source>
</evidence>
<organism evidence="1 2">
    <name type="scientific">Clostridium autoethanogenum</name>
    <dbReference type="NCBI Taxonomy" id="84023"/>
    <lineage>
        <taxon>Bacteria</taxon>
        <taxon>Bacillati</taxon>
        <taxon>Bacillota</taxon>
        <taxon>Clostridia</taxon>
        <taxon>Eubacteriales</taxon>
        <taxon>Clostridiaceae</taxon>
        <taxon>Clostridium</taxon>
    </lineage>
</organism>
<name>A0A3M0T814_9CLOT</name>
<dbReference type="RefSeq" id="WP_122057971.1">
    <property type="nucleotide sequence ID" value="NZ_RFAQ01000006.1"/>
</dbReference>
<dbReference type="Proteomes" id="UP000277999">
    <property type="component" value="Unassembled WGS sequence"/>
</dbReference>
<dbReference type="Pfam" id="PF11185">
    <property type="entry name" value="DUF2971"/>
    <property type="match status" value="1"/>
</dbReference>
<dbReference type="InterPro" id="IPR021352">
    <property type="entry name" value="DUF2971"/>
</dbReference>